<dbReference type="InterPro" id="IPR041698">
    <property type="entry name" value="Methyltransf_25"/>
</dbReference>
<dbReference type="Proteomes" id="UP000265938">
    <property type="component" value="Unassembled WGS sequence"/>
</dbReference>
<keyword evidence="3" id="KW-0489">Methyltransferase</keyword>
<dbReference type="Gene3D" id="3.40.50.150">
    <property type="entry name" value="Vaccinia Virus protein VP39"/>
    <property type="match status" value="2"/>
</dbReference>
<dbReference type="PANTHER" id="PTHR43861">
    <property type="entry name" value="TRANS-ACONITATE 2-METHYLTRANSFERASE-RELATED"/>
    <property type="match status" value="1"/>
</dbReference>
<evidence type="ECO:0000313" key="4">
    <source>
        <dbReference type="Proteomes" id="UP000265938"/>
    </source>
</evidence>
<dbReference type="SUPFAM" id="SSF53335">
    <property type="entry name" value="S-adenosyl-L-methionine-dependent methyltransferases"/>
    <property type="match status" value="2"/>
</dbReference>
<comment type="caution">
    <text evidence="3">The sequence shown here is derived from an EMBL/GenBank/DDBJ whole genome shotgun (WGS) entry which is preliminary data.</text>
</comment>
<dbReference type="InterPro" id="IPR029063">
    <property type="entry name" value="SAM-dependent_MTases_sf"/>
</dbReference>
<feature type="domain" description="Methyltransferase" evidence="2">
    <location>
        <begin position="214"/>
        <end position="306"/>
    </location>
</feature>
<dbReference type="GO" id="GO:0032259">
    <property type="term" value="P:methylation"/>
    <property type="evidence" value="ECO:0007669"/>
    <property type="project" value="UniProtKB-KW"/>
</dbReference>
<reference evidence="3 4" key="1">
    <citation type="submission" date="2018-09" db="EMBL/GenBank/DDBJ databases">
        <title>Identification of marine bacteria producing industrial enzymes.</title>
        <authorList>
            <person name="Cheng T.H."/>
            <person name="Saidin J."/>
            <person name="Muhd D.D."/>
            <person name="Isa M.N.M."/>
            <person name="Bakar M.F.A."/>
            <person name="Ismail N."/>
        </authorList>
    </citation>
    <scope>NUCLEOTIDE SEQUENCE [LARGE SCALE GENOMIC DNA]</scope>
    <source>
        <strain evidence="3 4">MNAD 1.6</strain>
    </source>
</reference>
<dbReference type="Pfam" id="PF13649">
    <property type="entry name" value="Methyltransf_25"/>
    <property type="match status" value="1"/>
</dbReference>
<protein>
    <submittedName>
        <fullName evidence="3">Class I SAM-dependent methyltransferase</fullName>
    </submittedName>
</protein>
<dbReference type="CDD" id="cd02440">
    <property type="entry name" value="AdoMet_MTases"/>
    <property type="match status" value="1"/>
</dbReference>
<dbReference type="RefSeq" id="WP_119853522.1">
    <property type="nucleotide sequence ID" value="NZ_QYSE01000003.1"/>
</dbReference>
<name>A0A3A3EJ19_9GAMM</name>
<proteinExistence type="predicted"/>
<evidence type="ECO:0000313" key="3">
    <source>
        <dbReference type="EMBL" id="RJF34623.1"/>
    </source>
</evidence>
<evidence type="ECO:0000259" key="2">
    <source>
        <dbReference type="Pfam" id="PF13649"/>
    </source>
</evidence>
<dbReference type="GO" id="GO:0008168">
    <property type="term" value="F:methyltransferase activity"/>
    <property type="evidence" value="ECO:0007669"/>
    <property type="project" value="UniProtKB-KW"/>
</dbReference>
<dbReference type="EMBL" id="QYSE01000003">
    <property type="protein sequence ID" value="RJF34623.1"/>
    <property type="molecule type" value="Genomic_DNA"/>
</dbReference>
<accession>A0A3A3EJ19</accession>
<gene>
    <name evidence="3" type="ORF">D4741_14680</name>
</gene>
<organism evidence="3 4">
    <name type="scientific">Pseudoalteromonas gelatinilytica</name>
    <dbReference type="NCBI Taxonomy" id="1703256"/>
    <lineage>
        <taxon>Bacteria</taxon>
        <taxon>Pseudomonadati</taxon>
        <taxon>Pseudomonadota</taxon>
        <taxon>Gammaproteobacteria</taxon>
        <taxon>Alteromonadales</taxon>
        <taxon>Pseudoalteromonadaceae</taxon>
        <taxon>Pseudoalteromonas</taxon>
    </lineage>
</organism>
<keyword evidence="1 3" id="KW-0808">Transferase</keyword>
<sequence length="380" mass="43066">MNSITIQYASRSTVTIIKNESTELFTTLAWHVSKSISNCGKIISDNHLQYLTNMEADSCLNDLHNALNIGGTLELNVPDFDYVVSLWQEATWKEAEIRNPHSAASSSIKGIFGEQHNTNPMLENYDNKLLNSFHSCYSKARLKFLLERVGFTDVQVTSNAGCLNAIANKTMNKGERQISTSLDNIRPDHLNRYEFAADFLKNKISLKKNATLNILDLACGIGYGSWILANSLDASVTSVDVDSGAIDYAKEYYQHEKIKYLCEDVKTWSEVDNESFDVIVSFETIEHITFDKWLLNRYFQLLRPGGLLIVSTPNETYMPFDKHMFPFHVKHYTSEEICGLVTSCGFEVIDEFMQLDNKTGKIERGNSGVFSLLLVRKKEL</sequence>
<dbReference type="AlphaFoldDB" id="A0A3A3EJ19"/>
<evidence type="ECO:0000256" key="1">
    <source>
        <dbReference type="ARBA" id="ARBA00022679"/>
    </source>
</evidence>